<evidence type="ECO:0000313" key="4">
    <source>
        <dbReference type="Proteomes" id="UP000278149"/>
    </source>
</evidence>
<gene>
    <name evidence="3" type="primary">larC</name>
    <name evidence="3" type="ORF">D9Q81_06870</name>
</gene>
<proteinExistence type="inferred from homology"/>
<reference evidence="3 4" key="1">
    <citation type="submission" date="2018-10" db="EMBL/GenBank/DDBJ databases">
        <title>Co-occurring genomic capacity for anaerobic methane metabolism and dissimilatory sulfite reduction discovered in the Korarchaeota.</title>
        <authorList>
            <person name="Mckay L.J."/>
            <person name="Dlakic M."/>
            <person name="Fields M.W."/>
            <person name="Delmont T.O."/>
            <person name="Eren A.M."/>
            <person name="Jay Z.J."/>
            <person name="Klingelsmith K.B."/>
            <person name="Rusch D.B."/>
            <person name="Inskeep W.P."/>
        </authorList>
    </citation>
    <scope>NUCLEOTIDE SEQUENCE [LARGE SCALE GENOMIC DNA]</scope>
    <source>
        <strain evidence="3 4">WS</strain>
    </source>
</reference>
<dbReference type="Gene3D" id="3.30.70.1380">
    <property type="entry name" value="Transcriptional regulatory protein pf0864 domain like"/>
    <property type="match status" value="1"/>
</dbReference>
<evidence type="ECO:0000313" key="3">
    <source>
        <dbReference type="EMBL" id="RSN68001.1"/>
    </source>
</evidence>
<dbReference type="PANTHER" id="PTHR36566">
    <property type="entry name" value="NICKEL INSERTION PROTEIN-RELATED"/>
    <property type="match status" value="1"/>
</dbReference>
<dbReference type="NCBIfam" id="TIGR00299">
    <property type="entry name" value="nickel pincer cofactor biosynthesis protein LarC"/>
    <property type="match status" value="1"/>
</dbReference>
<keyword evidence="1 2" id="KW-0533">Nickel</keyword>
<comment type="similarity">
    <text evidence="2">Belongs to the LarC family.</text>
</comment>
<comment type="caution">
    <text evidence="3">The sequence shown here is derived from an EMBL/GenBank/DDBJ whole genome shotgun (WGS) entry which is preliminary data.</text>
</comment>
<dbReference type="PANTHER" id="PTHR36566:SF1">
    <property type="entry name" value="PYRIDINIUM-3,5-BISTHIOCARBOXYLIC ACID MONONUCLEOTIDE NICKEL INSERTION PROTEIN"/>
    <property type="match status" value="1"/>
</dbReference>
<dbReference type="RefSeq" id="WP_125742232.1">
    <property type="nucleotide sequence ID" value="NZ_RCOR01000037.1"/>
</dbReference>
<dbReference type="GO" id="GO:0016829">
    <property type="term" value="F:lyase activity"/>
    <property type="evidence" value="ECO:0007669"/>
    <property type="project" value="UniProtKB-UniRule"/>
</dbReference>
<dbReference type="Proteomes" id="UP000278149">
    <property type="component" value="Unassembled WGS sequence"/>
</dbReference>
<sequence>MILIDCSSGIAGDMFLAALLDLGADERRVLRAIDEIGELLSRIEVRIGEVKRRGMRAKRVDFYSESWPSLSGEDLINYVERCVERLDISDEARSYAIRVAETLVEAERRVHGEAHLHELGQPDAIAEIVGVSVALDDLKAFNTTVYSTPLAVGGGFVETSHGRLPVPAPATLEILKGFPISGGPVREELATPTGASLLVNIVDSVTELYPMMRPSGVGYGAGSKELEIPNVLRIVSGEPLDSRREEVLIIETNVDDVPGEVLGYALDKLMKEGARDAFIIPIIAKKGRPGQVLKAIADRGNAEHLARVMMEETGSLGVRVYGCERIVLNREIVPVKVSIDGQEFEVRVKVAGSLRAKPEYEDIREIAERTGKPLRVVMRLVEDRLREHGGA</sequence>
<name>A0A3R9Q8G7_9CREN</name>
<dbReference type="InterPro" id="IPR002822">
    <property type="entry name" value="Ni_insertion"/>
</dbReference>
<dbReference type="Gene3D" id="3.10.20.300">
    <property type="entry name" value="mk0293 like domain"/>
    <property type="match status" value="1"/>
</dbReference>
<dbReference type="HAMAP" id="MF_01074">
    <property type="entry name" value="LarC"/>
    <property type="match status" value="1"/>
</dbReference>
<dbReference type="EMBL" id="RCOR01000037">
    <property type="protein sequence ID" value="RSN68001.1"/>
    <property type="molecule type" value="Genomic_DNA"/>
</dbReference>
<protein>
    <recommendedName>
        <fullName evidence="2">Putative nickel insertion protein</fullName>
    </recommendedName>
</protein>
<dbReference type="AlphaFoldDB" id="A0A3R9Q8G7"/>
<evidence type="ECO:0000256" key="1">
    <source>
        <dbReference type="ARBA" id="ARBA00022596"/>
    </source>
</evidence>
<evidence type="ECO:0000256" key="2">
    <source>
        <dbReference type="HAMAP-Rule" id="MF_01074"/>
    </source>
</evidence>
<accession>A0A3R9Q8G7</accession>
<dbReference type="Pfam" id="PF01969">
    <property type="entry name" value="Ni_insertion"/>
    <property type="match status" value="1"/>
</dbReference>
<organism evidence="3 4">
    <name type="scientific">Candidatus Korarchaeum cryptofilum</name>
    <dbReference type="NCBI Taxonomy" id="498846"/>
    <lineage>
        <taxon>Archaea</taxon>
        <taxon>Thermoproteota</taxon>
        <taxon>Candidatus Korarchaeia</taxon>
        <taxon>Candidatus Korarchaeales</taxon>
        <taxon>Candidatus Korarchaeaceae</taxon>
        <taxon>Candidatus Korarchaeum</taxon>
    </lineage>
</organism>
<keyword evidence="2" id="KW-0456">Lyase</keyword>
<dbReference type="GO" id="GO:0016151">
    <property type="term" value="F:nickel cation binding"/>
    <property type="evidence" value="ECO:0007669"/>
    <property type="project" value="UniProtKB-UniRule"/>
</dbReference>